<evidence type="ECO:0000313" key="6">
    <source>
        <dbReference type="Proteomes" id="UP000570514"/>
    </source>
</evidence>
<dbReference type="Gene3D" id="2.40.50.100">
    <property type="match status" value="1"/>
</dbReference>
<protein>
    <submittedName>
        <fullName evidence="5">Membrane fusion protein (Multidrug efflux system)</fullName>
    </submittedName>
</protein>
<evidence type="ECO:0000259" key="4">
    <source>
        <dbReference type="Pfam" id="PF25963"/>
    </source>
</evidence>
<evidence type="ECO:0000313" key="5">
    <source>
        <dbReference type="EMBL" id="NIK89764.1"/>
    </source>
</evidence>
<dbReference type="PANTHER" id="PTHR30386">
    <property type="entry name" value="MEMBRANE FUSION SUBUNIT OF EMRAB-TOLC MULTIDRUG EFFLUX PUMP"/>
    <property type="match status" value="1"/>
</dbReference>
<dbReference type="SUPFAM" id="SSF111369">
    <property type="entry name" value="HlyD-like secretion proteins"/>
    <property type="match status" value="1"/>
</dbReference>
<sequence>MSTGTYYEGSNVKRSNSWLGGLIEDKARLRRVLMIGGVSLVAVVALTAWLTSGRYVGTDDSYVRAAKLMVTTDVSGLVKTVDVRAGQHVKKGQVLFTLDPHPFEIAVANSKAALEEARLGVLSSEAAYKALVAEVAAQQAQVRLAQTTYTRYAALAKSNAIAPQTLDQARSTLASAQATLAASQQNARTQLDKLLGNPDLPPEKAPAYLQAQAAYDEAVRQLNHATVRAPFDGDVTEVDSLQPGTLLISAMSSFSTTSAVGLVSTTDLWVEANMKETDLTHVRVGAPVDVTIDTYPGKTWSCHVGAIARATSGAFSALPSENASSNWVKVVQRIPVRIACDVKPSDPQLRAGMSAIVSIDTGERRWSRMFSNR</sequence>
<dbReference type="Proteomes" id="UP000570514">
    <property type="component" value="Unassembled WGS sequence"/>
</dbReference>
<proteinExistence type="predicted"/>
<comment type="caution">
    <text evidence="5">The sequence shown here is derived from an EMBL/GenBank/DDBJ whole genome shotgun (WGS) entry which is preliminary data.</text>
</comment>
<keyword evidence="2" id="KW-1133">Transmembrane helix</keyword>
<dbReference type="Pfam" id="PF25963">
    <property type="entry name" value="Beta-barrel_AAEA"/>
    <property type="match status" value="1"/>
</dbReference>
<dbReference type="PRINTS" id="PR01490">
    <property type="entry name" value="RTXTOXIND"/>
</dbReference>
<organism evidence="5 6">
    <name type="scientific">Rhizomicrobium palustre</name>
    <dbReference type="NCBI Taxonomy" id="189966"/>
    <lineage>
        <taxon>Bacteria</taxon>
        <taxon>Pseudomonadati</taxon>
        <taxon>Pseudomonadota</taxon>
        <taxon>Alphaproteobacteria</taxon>
        <taxon>Micropepsales</taxon>
        <taxon>Micropepsaceae</taxon>
        <taxon>Rhizomicrobium</taxon>
    </lineage>
</organism>
<dbReference type="InterPro" id="IPR050739">
    <property type="entry name" value="MFP"/>
</dbReference>
<dbReference type="Gene3D" id="2.40.30.170">
    <property type="match status" value="1"/>
</dbReference>
<reference evidence="5 6" key="1">
    <citation type="submission" date="2020-03" db="EMBL/GenBank/DDBJ databases">
        <title>Genomic Encyclopedia of Type Strains, Phase IV (KMG-IV): sequencing the most valuable type-strain genomes for metagenomic binning, comparative biology and taxonomic classification.</title>
        <authorList>
            <person name="Goeker M."/>
        </authorList>
    </citation>
    <scope>NUCLEOTIDE SEQUENCE [LARGE SCALE GENOMIC DNA]</scope>
    <source>
        <strain evidence="5 6">DSM 19867</strain>
    </source>
</reference>
<gene>
    <name evidence="5" type="ORF">FHS83_003082</name>
</gene>
<dbReference type="Pfam" id="PF25917">
    <property type="entry name" value="BSH_RND"/>
    <property type="match status" value="1"/>
</dbReference>
<keyword evidence="2" id="KW-0472">Membrane</keyword>
<evidence type="ECO:0000259" key="3">
    <source>
        <dbReference type="Pfam" id="PF25917"/>
    </source>
</evidence>
<evidence type="ECO:0000256" key="2">
    <source>
        <dbReference type="SAM" id="Phobius"/>
    </source>
</evidence>
<keyword evidence="6" id="KW-1185">Reference proteome</keyword>
<evidence type="ECO:0000256" key="1">
    <source>
        <dbReference type="ARBA" id="ARBA00004196"/>
    </source>
</evidence>
<feature type="transmembrane region" description="Helical" evidence="2">
    <location>
        <begin position="32"/>
        <end position="51"/>
    </location>
</feature>
<dbReference type="AlphaFoldDB" id="A0A846N1C2"/>
<dbReference type="InterPro" id="IPR058634">
    <property type="entry name" value="AaeA-lik-b-barrel"/>
</dbReference>
<dbReference type="PANTHER" id="PTHR30386:SF19">
    <property type="entry name" value="MULTIDRUG EXPORT PROTEIN EMRA-RELATED"/>
    <property type="match status" value="1"/>
</dbReference>
<dbReference type="EMBL" id="JAASRM010000001">
    <property type="protein sequence ID" value="NIK89764.1"/>
    <property type="molecule type" value="Genomic_DNA"/>
</dbReference>
<dbReference type="GO" id="GO:0055085">
    <property type="term" value="P:transmembrane transport"/>
    <property type="evidence" value="ECO:0007669"/>
    <property type="project" value="InterPro"/>
</dbReference>
<feature type="domain" description="Multidrug resistance protein MdtA-like barrel-sandwich hybrid" evidence="3">
    <location>
        <begin position="69"/>
        <end position="251"/>
    </location>
</feature>
<dbReference type="GO" id="GO:0030313">
    <property type="term" value="C:cell envelope"/>
    <property type="evidence" value="ECO:0007669"/>
    <property type="project" value="UniProtKB-SubCell"/>
</dbReference>
<feature type="domain" description="p-hydroxybenzoic acid efflux pump subunit AaeA-like beta-barrel" evidence="4">
    <location>
        <begin position="268"/>
        <end position="359"/>
    </location>
</feature>
<dbReference type="InterPro" id="IPR058625">
    <property type="entry name" value="MdtA-like_BSH"/>
</dbReference>
<comment type="subcellular location">
    <subcellularLocation>
        <location evidence="1">Cell envelope</location>
    </subcellularLocation>
</comment>
<keyword evidence="2" id="KW-0812">Transmembrane</keyword>
<name>A0A846N1C2_9PROT</name>
<dbReference type="RefSeq" id="WP_167083825.1">
    <property type="nucleotide sequence ID" value="NZ_BAAADC010000001.1"/>
</dbReference>
<accession>A0A846N1C2</accession>
<dbReference type="Gene3D" id="1.10.287.470">
    <property type="entry name" value="Helix hairpin bin"/>
    <property type="match status" value="1"/>
</dbReference>